<dbReference type="AlphaFoldDB" id="E1RBX5"/>
<dbReference type="InterPro" id="IPR035906">
    <property type="entry name" value="MetI-like_sf"/>
</dbReference>
<dbReference type="Proteomes" id="UP000002318">
    <property type="component" value="Chromosome"/>
</dbReference>
<feature type="transmembrane region" description="Helical" evidence="7">
    <location>
        <begin position="77"/>
        <end position="96"/>
    </location>
</feature>
<dbReference type="RefSeq" id="WP_013253319.1">
    <property type="nucleotide sequence ID" value="NC_014364.1"/>
</dbReference>
<gene>
    <name evidence="9" type="ordered locus">Spirs_0720</name>
</gene>
<accession>E1RBX5</accession>
<dbReference type="PANTHER" id="PTHR30193:SF37">
    <property type="entry name" value="INNER MEMBRANE ABC TRANSPORTER PERMEASE PROTEIN YCJO"/>
    <property type="match status" value="1"/>
</dbReference>
<dbReference type="KEGG" id="ssm:Spirs_0720"/>
<feature type="transmembrane region" description="Helical" evidence="7">
    <location>
        <begin position="155"/>
        <end position="178"/>
    </location>
</feature>
<dbReference type="eggNOG" id="COG1175">
    <property type="taxonomic scope" value="Bacteria"/>
</dbReference>
<comment type="similarity">
    <text evidence="7">Belongs to the binding-protein-dependent transport system permease family.</text>
</comment>
<dbReference type="PROSITE" id="PS50928">
    <property type="entry name" value="ABC_TM1"/>
    <property type="match status" value="1"/>
</dbReference>
<sequence>MIRKSHPLLPYLLILPTLVFVLIFTVYPSISSIVGSLYQHRLNIPKYRDPQFFGLGNYRDLFESQQFRLIMSNTVRYVVVLVPAMVVASLFLALWLRKKRFARLRVAIFHPTILPMVSAATIWLFFFTPDYGLFNSFLRLFGYSGPENWIGNPDMALWAMVIVAFWKDTGFYMIFYLAGVQNLPKDVYEALEIEGAGPVTTFFRFTLPLLRRTTLFVTTVAVIGAFRTVDHVFVMTQGGPSERSSLLLYHLWQVRFESLNVGQASAITVILILVLLLFTIANFIFSEGRSKDV</sequence>
<keyword evidence="6 7" id="KW-0472">Membrane</keyword>
<keyword evidence="3" id="KW-1003">Cell membrane</keyword>
<dbReference type="Pfam" id="PF00528">
    <property type="entry name" value="BPD_transp_1"/>
    <property type="match status" value="1"/>
</dbReference>
<evidence type="ECO:0000256" key="3">
    <source>
        <dbReference type="ARBA" id="ARBA00022475"/>
    </source>
</evidence>
<evidence type="ECO:0000256" key="5">
    <source>
        <dbReference type="ARBA" id="ARBA00022989"/>
    </source>
</evidence>
<proteinExistence type="inferred from homology"/>
<keyword evidence="10" id="KW-1185">Reference proteome</keyword>
<keyword evidence="4 7" id="KW-0812">Transmembrane</keyword>
<dbReference type="Gene3D" id="1.10.3720.10">
    <property type="entry name" value="MetI-like"/>
    <property type="match status" value="1"/>
</dbReference>
<dbReference type="HOGENOM" id="CLU_016047_0_2_12"/>
<feature type="transmembrane region" description="Helical" evidence="7">
    <location>
        <begin position="214"/>
        <end position="234"/>
    </location>
</feature>
<protein>
    <submittedName>
        <fullName evidence="9">Binding-protein-dependent transport systems inner membrane component</fullName>
    </submittedName>
</protein>
<keyword evidence="2 7" id="KW-0813">Transport</keyword>
<comment type="subcellular location">
    <subcellularLocation>
        <location evidence="1 7">Cell membrane</location>
        <topology evidence="1 7">Multi-pass membrane protein</topology>
    </subcellularLocation>
</comment>
<dbReference type="GO" id="GO:0055085">
    <property type="term" value="P:transmembrane transport"/>
    <property type="evidence" value="ECO:0007669"/>
    <property type="project" value="InterPro"/>
</dbReference>
<feature type="domain" description="ABC transmembrane type-1" evidence="8">
    <location>
        <begin position="71"/>
        <end position="282"/>
    </location>
</feature>
<dbReference type="CDD" id="cd06261">
    <property type="entry name" value="TM_PBP2"/>
    <property type="match status" value="1"/>
</dbReference>
<feature type="transmembrane region" description="Helical" evidence="7">
    <location>
        <begin position="12"/>
        <end position="38"/>
    </location>
</feature>
<dbReference type="InterPro" id="IPR000515">
    <property type="entry name" value="MetI-like"/>
</dbReference>
<feature type="transmembrane region" description="Helical" evidence="7">
    <location>
        <begin position="264"/>
        <end position="285"/>
    </location>
</feature>
<dbReference type="EMBL" id="CP002116">
    <property type="protein sequence ID" value="ADK79855.1"/>
    <property type="molecule type" value="Genomic_DNA"/>
</dbReference>
<dbReference type="OrthoDB" id="9809173at2"/>
<evidence type="ECO:0000259" key="8">
    <source>
        <dbReference type="PROSITE" id="PS50928"/>
    </source>
</evidence>
<evidence type="ECO:0000256" key="7">
    <source>
        <dbReference type="RuleBase" id="RU363032"/>
    </source>
</evidence>
<name>E1RBX5_SEDSS</name>
<evidence type="ECO:0000313" key="10">
    <source>
        <dbReference type="Proteomes" id="UP000002318"/>
    </source>
</evidence>
<evidence type="ECO:0000256" key="1">
    <source>
        <dbReference type="ARBA" id="ARBA00004651"/>
    </source>
</evidence>
<keyword evidence="5 7" id="KW-1133">Transmembrane helix</keyword>
<evidence type="ECO:0000256" key="6">
    <source>
        <dbReference type="ARBA" id="ARBA00023136"/>
    </source>
</evidence>
<feature type="transmembrane region" description="Helical" evidence="7">
    <location>
        <begin position="108"/>
        <end position="127"/>
    </location>
</feature>
<dbReference type="GO" id="GO:0005886">
    <property type="term" value="C:plasma membrane"/>
    <property type="evidence" value="ECO:0007669"/>
    <property type="project" value="UniProtKB-SubCell"/>
</dbReference>
<reference evidence="9 10" key="1">
    <citation type="journal article" date="2010" name="Stand. Genomic Sci.">
        <title>Complete genome sequence of Spirochaeta smaragdinae type strain (SEBR 4228).</title>
        <authorList>
            <person name="Mavromatis K."/>
            <person name="Yasawong M."/>
            <person name="Chertkov O."/>
            <person name="Lapidus A."/>
            <person name="Lucas S."/>
            <person name="Nolan M."/>
            <person name="Del Rio T.G."/>
            <person name="Tice H."/>
            <person name="Cheng J.F."/>
            <person name="Pitluck S."/>
            <person name="Liolios K."/>
            <person name="Ivanova N."/>
            <person name="Tapia R."/>
            <person name="Han C."/>
            <person name="Bruce D."/>
            <person name="Goodwin L."/>
            <person name="Pati A."/>
            <person name="Chen A."/>
            <person name="Palaniappan K."/>
            <person name="Land M."/>
            <person name="Hauser L."/>
            <person name="Chang Y.J."/>
            <person name="Jeffries C.D."/>
            <person name="Detter J.C."/>
            <person name="Rohde M."/>
            <person name="Brambilla E."/>
            <person name="Spring S."/>
            <person name="Goker M."/>
            <person name="Sikorski J."/>
            <person name="Woyke T."/>
            <person name="Bristow J."/>
            <person name="Eisen J.A."/>
            <person name="Markowitz V."/>
            <person name="Hugenholtz P."/>
            <person name="Klenk H.P."/>
            <person name="Kyrpides N.C."/>
        </authorList>
    </citation>
    <scope>NUCLEOTIDE SEQUENCE [LARGE SCALE GENOMIC DNA]</scope>
    <source>
        <strain evidence="10">DSM 11293 / JCM 15392 / SEBR 4228</strain>
    </source>
</reference>
<dbReference type="SUPFAM" id="SSF161098">
    <property type="entry name" value="MetI-like"/>
    <property type="match status" value="1"/>
</dbReference>
<evidence type="ECO:0000256" key="2">
    <source>
        <dbReference type="ARBA" id="ARBA00022448"/>
    </source>
</evidence>
<dbReference type="PANTHER" id="PTHR30193">
    <property type="entry name" value="ABC TRANSPORTER PERMEASE PROTEIN"/>
    <property type="match status" value="1"/>
</dbReference>
<evidence type="ECO:0000313" key="9">
    <source>
        <dbReference type="EMBL" id="ADK79855.1"/>
    </source>
</evidence>
<dbReference type="InterPro" id="IPR051393">
    <property type="entry name" value="ABC_transporter_permease"/>
</dbReference>
<organism evidence="9 10">
    <name type="scientific">Sediminispirochaeta smaragdinae (strain DSM 11293 / JCM 15392 / SEBR 4228)</name>
    <name type="common">Spirochaeta smaragdinae</name>
    <dbReference type="NCBI Taxonomy" id="573413"/>
    <lineage>
        <taxon>Bacteria</taxon>
        <taxon>Pseudomonadati</taxon>
        <taxon>Spirochaetota</taxon>
        <taxon>Spirochaetia</taxon>
        <taxon>Spirochaetales</taxon>
        <taxon>Spirochaetaceae</taxon>
        <taxon>Sediminispirochaeta</taxon>
    </lineage>
</organism>
<evidence type="ECO:0000256" key="4">
    <source>
        <dbReference type="ARBA" id="ARBA00022692"/>
    </source>
</evidence>
<dbReference type="STRING" id="573413.Spirs_0720"/>